<comment type="caution">
    <text evidence="1">The sequence shown here is derived from an EMBL/GenBank/DDBJ whole genome shotgun (WGS) entry which is preliminary data.</text>
</comment>
<accession>F2ANK6</accession>
<name>F2ANK6_RHOBT</name>
<dbReference type="AlphaFoldDB" id="F2ANK6"/>
<dbReference type="InterPro" id="IPR013406">
    <property type="entry name" value="CHP02574_addiction_mod"/>
</dbReference>
<protein>
    <submittedName>
        <fullName evidence="1">Addiction module component</fullName>
    </submittedName>
</protein>
<sequence length="72" mass="7946">MSIDIPLDSMSVADKMEALETIWSSLCQKSGDVQSPEWHKGVLAERERRLASGEATVSTWSDAKARLLKLGQ</sequence>
<proteinExistence type="predicted"/>
<gene>
    <name evidence="1" type="ORF">RBWH47_03784</name>
</gene>
<evidence type="ECO:0000313" key="1">
    <source>
        <dbReference type="EMBL" id="EGF28752.1"/>
    </source>
</evidence>
<dbReference type="RefSeq" id="WP_007325223.1">
    <property type="nucleotide sequence ID" value="NZ_AFAR01000070.1"/>
</dbReference>
<organism evidence="1 2">
    <name type="scientific">Rhodopirellula baltica WH47</name>
    <dbReference type="NCBI Taxonomy" id="991778"/>
    <lineage>
        <taxon>Bacteria</taxon>
        <taxon>Pseudomonadati</taxon>
        <taxon>Planctomycetota</taxon>
        <taxon>Planctomycetia</taxon>
        <taxon>Pirellulales</taxon>
        <taxon>Pirellulaceae</taxon>
        <taxon>Rhodopirellula</taxon>
    </lineage>
</organism>
<dbReference type="Pfam" id="PF09720">
    <property type="entry name" value="Unstab_antitox"/>
    <property type="match status" value="1"/>
</dbReference>
<dbReference type="Proteomes" id="UP000006222">
    <property type="component" value="Unassembled WGS sequence"/>
</dbReference>
<dbReference type="PATRIC" id="fig|991778.3.peg.1336"/>
<evidence type="ECO:0000313" key="2">
    <source>
        <dbReference type="Proteomes" id="UP000006222"/>
    </source>
</evidence>
<reference evidence="1 2" key="1">
    <citation type="journal article" date="2013" name="Mar. Genomics">
        <title>Expression of sulfatases in Rhodopirellula baltica and the diversity of sulfatases in the genus Rhodopirellula.</title>
        <authorList>
            <person name="Wegner C.E."/>
            <person name="Richter-Heitmann T."/>
            <person name="Klindworth A."/>
            <person name="Klockow C."/>
            <person name="Richter M."/>
            <person name="Achstetter T."/>
            <person name="Glockner F.O."/>
            <person name="Harder J."/>
        </authorList>
    </citation>
    <scope>NUCLEOTIDE SEQUENCE [LARGE SCALE GENOMIC DNA]</scope>
    <source>
        <strain evidence="1 2">WH47</strain>
    </source>
</reference>
<dbReference type="EMBL" id="AFAR01000070">
    <property type="protein sequence ID" value="EGF28752.1"/>
    <property type="molecule type" value="Genomic_DNA"/>
</dbReference>